<dbReference type="EMBL" id="CP000885">
    <property type="protein sequence ID" value="ABX42940.1"/>
    <property type="molecule type" value="Genomic_DNA"/>
</dbReference>
<dbReference type="HOGENOM" id="CLU_076304_0_0_9"/>
<dbReference type="KEGG" id="cpy:Cphy_2579"/>
<proteinExistence type="predicted"/>
<feature type="transmembrane region" description="Helical" evidence="2">
    <location>
        <begin position="211"/>
        <end position="230"/>
    </location>
</feature>
<keyword evidence="4" id="KW-1185">Reference proteome</keyword>
<keyword evidence="2" id="KW-0812">Transmembrane</keyword>
<feature type="transmembrane region" description="Helical" evidence="2">
    <location>
        <begin position="181"/>
        <end position="205"/>
    </location>
</feature>
<gene>
    <name evidence="3" type="ordered locus">Cphy_2579</name>
</gene>
<keyword evidence="2" id="KW-1133">Transmembrane helix</keyword>
<evidence type="ECO:0000313" key="4">
    <source>
        <dbReference type="Proteomes" id="UP000000370"/>
    </source>
</evidence>
<protein>
    <submittedName>
        <fullName evidence="3">Uncharacterized protein</fullName>
    </submittedName>
</protein>
<feature type="region of interest" description="Disordered" evidence="1">
    <location>
        <begin position="102"/>
        <end position="151"/>
    </location>
</feature>
<dbReference type="RefSeq" id="WP_012200593.1">
    <property type="nucleotide sequence ID" value="NC_010001.1"/>
</dbReference>
<dbReference type="Proteomes" id="UP000000370">
    <property type="component" value="Chromosome"/>
</dbReference>
<feature type="compositionally biased region" description="Acidic residues" evidence="1">
    <location>
        <begin position="117"/>
        <end position="136"/>
    </location>
</feature>
<name>A9KMS9_LACP7</name>
<evidence type="ECO:0000256" key="2">
    <source>
        <dbReference type="SAM" id="Phobius"/>
    </source>
</evidence>
<evidence type="ECO:0000313" key="3">
    <source>
        <dbReference type="EMBL" id="ABX42940.1"/>
    </source>
</evidence>
<dbReference type="AlphaFoldDB" id="A9KMS9"/>
<sequence length="316" mass="36242">MPWCPSCKTEYRKGITMCNDCGKELVENLEEVSDYVVLCSIEKEEVAKKLVKYLSYSNFESYYEYSNEEDCYPIYVHEPEQKKAKKAFDAFYTVELESMDKDADNKDLDTETPLESLSEEDNLEDNLDDPLESMDEDSNKSLQLKKKREQEEKDQIVSMMYDGGAYEKKADKSKELRSTALTFFIFGIGGIAFVILNIMGVINFINGPLSYTVMTGLFIAFLAIGVNSVTRAKKTAKEAILEDEMTTKINHFLEETVTAQVIESMKDGNASEEANFIKVMERIKELVIKEFGSLDNAFLDYIVEEFYNNHFDSFDE</sequence>
<reference evidence="4" key="1">
    <citation type="submission" date="2007-11" db="EMBL/GenBank/DDBJ databases">
        <title>Complete genome sequence of Clostridium phytofermentans ISDg.</title>
        <authorList>
            <person name="Leschine S.B."/>
            <person name="Warnick T.A."/>
            <person name="Blanchard J.L."/>
            <person name="Schnell D.J."/>
            <person name="Petit E.L."/>
            <person name="LaTouf W.G."/>
            <person name="Copeland A."/>
            <person name="Lucas S."/>
            <person name="Lapidus A."/>
            <person name="Barry K."/>
            <person name="Glavina del Rio T."/>
            <person name="Dalin E."/>
            <person name="Tice H."/>
            <person name="Pitluck S."/>
            <person name="Kiss H."/>
            <person name="Brettin T."/>
            <person name="Bruce D."/>
            <person name="Detter J.C."/>
            <person name="Han C."/>
            <person name="Kuske C."/>
            <person name="Schmutz J."/>
            <person name="Larimer F."/>
            <person name="Land M."/>
            <person name="Hauser L."/>
            <person name="Kyrpides N."/>
            <person name="Kim E.A."/>
            <person name="Richardson P."/>
        </authorList>
    </citation>
    <scope>NUCLEOTIDE SEQUENCE [LARGE SCALE GENOMIC DNA]</scope>
    <source>
        <strain evidence="4">ATCC 700394 / DSM 18823 / ISDg</strain>
    </source>
</reference>
<evidence type="ECO:0000256" key="1">
    <source>
        <dbReference type="SAM" id="MobiDB-lite"/>
    </source>
</evidence>
<accession>A9KMS9</accession>
<dbReference type="STRING" id="357809.Cphy_2579"/>
<dbReference type="OrthoDB" id="1739584at2"/>
<organism evidence="3 4">
    <name type="scientific">Lachnoclostridium phytofermentans (strain ATCC 700394 / DSM 18823 / ISDg)</name>
    <name type="common">Clostridium phytofermentans</name>
    <dbReference type="NCBI Taxonomy" id="357809"/>
    <lineage>
        <taxon>Bacteria</taxon>
        <taxon>Bacillati</taxon>
        <taxon>Bacillota</taxon>
        <taxon>Clostridia</taxon>
        <taxon>Lachnospirales</taxon>
        <taxon>Lachnospiraceae</taxon>
    </lineage>
</organism>
<dbReference type="eggNOG" id="ENOG50336B8">
    <property type="taxonomic scope" value="Bacteria"/>
</dbReference>
<keyword evidence="2" id="KW-0472">Membrane</keyword>